<evidence type="ECO:0000313" key="1">
    <source>
        <dbReference type="EMBL" id="SDB16203.1"/>
    </source>
</evidence>
<keyword evidence="2" id="KW-1185">Reference proteome</keyword>
<evidence type="ECO:0000313" key="2">
    <source>
        <dbReference type="Proteomes" id="UP000182508"/>
    </source>
</evidence>
<proteinExistence type="predicted"/>
<name>A0A1G6B715_9STRE</name>
<protein>
    <submittedName>
        <fullName evidence="1">Uncharacterized protein</fullName>
    </submittedName>
</protein>
<dbReference type="AlphaFoldDB" id="A0A1G6B715"/>
<organism evidence="1 2">
    <name type="scientific">Streptococcus henryi</name>
    <dbReference type="NCBI Taxonomy" id="439219"/>
    <lineage>
        <taxon>Bacteria</taxon>
        <taxon>Bacillati</taxon>
        <taxon>Bacillota</taxon>
        <taxon>Bacilli</taxon>
        <taxon>Lactobacillales</taxon>
        <taxon>Streptococcaceae</taxon>
        <taxon>Streptococcus</taxon>
    </lineage>
</organism>
<reference evidence="1 2" key="1">
    <citation type="submission" date="2016-10" db="EMBL/GenBank/DDBJ databases">
        <authorList>
            <person name="de Groot N.N."/>
        </authorList>
    </citation>
    <scope>NUCLEOTIDE SEQUENCE [LARGE SCALE GENOMIC DNA]</scope>
    <source>
        <strain evidence="1 2">A-4</strain>
    </source>
</reference>
<dbReference type="Proteomes" id="UP000182508">
    <property type="component" value="Unassembled WGS sequence"/>
</dbReference>
<gene>
    <name evidence="1" type="ORF">SAMN02910293_00823</name>
</gene>
<dbReference type="EMBL" id="FMXP01000009">
    <property type="protein sequence ID" value="SDB16203.1"/>
    <property type="molecule type" value="Genomic_DNA"/>
</dbReference>
<sequence>MKIQLINYSGENDKKFDVETVNSFGSPMSLDSFDLNILDLTASEIWQNKLSNKNFQTLSIDKDFKTLLISIENSKKAKFLYLLPSNVTFKTSFDYLGFGDNGQDIYDFQTNTLLKDILPDFMHNLEKIIAYLSFEILYERTITLIGTSAVKADFYFDDVSDGERKIYSKDSNKLVSLTDERYTYTTLLIDTNEIFQTYINRVFDFPVEIVSVPDWFNDITFFDDVEQKELIEIEKQKIEESKKQIKTSREIINQNKYFESILYKSGDDLEVILIEMLREIFKVDSNFEDTKDEDFSFEKGGIHYIFEFKGISKDLKKQNISQLMTHVYKYADSYQVAESQIRRVIIATRYKDKSPENRLPISHNIIEFAKNSLNNVLIIDTVTFLRIFEKFRNDELSTEDIFTMLDKSGLLVIE</sequence>
<accession>A0A1G6B715</accession>
<dbReference type="STRING" id="439219.SAMN02910293_00823"/>
<dbReference type="RefSeq" id="WP_074485685.1">
    <property type="nucleotide sequence ID" value="NZ_FMXP01000009.1"/>
</dbReference>